<dbReference type="RefSeq" id="WP_303764534.1">
    <property type="nucleotide sequence ID" value="NZ_JABZGR010000028.1"/>
</dbReference>
<dbReference type="PANTHER" id="PTHR36849">
    <property type="entry name" value="CYTOPLASMIC PROTEIN-RELATED"/>
    <property type="match status" value="1"/>
</dbReference>
<evidence type="ECO:0000313" key="1">
    <source>
        <dbReference type="EMBL" id="MBF0970896.1"/>
    </source>
</evidence>
<comment type="caution">
    <text evidence="1">The sequence shown here is derived from an EMBL/GenBank/DDBJ whole genome shotgun (WGS) entry which is preliminary data.</text>
</comment>
<evidence type="ECO:0000313" key="2">
    <source>
        <dbReference type="Proteomes" id="UP000704068"/>
    </source>
</evidence>
<name>A0A929RY78_9BACT</name>
<protein>
    <submittedName>
        <fullName evidence="1">DUF488 family protein</fullName>
    </submittedName>
</protein>
<organism evidence="1 2">
    <name type="scientific">Alloprevotella tannerae</name>
    <dbReference type="NCBI Taxonomy" id="76122"/>
    <lineage>
        <taxon>Bacteria</taxon>
        <taxon>Pseudomonadati</taxon>
        <taxon>Bacteroidota</taxon>
        <taxon>Bacteroidia</taxon>
        <taxon>Bacteroidales</taxon>
        <taxon>Prevotellaceae</taxon>
        <taxon>Alloprevotella</taxon>
    </lineage>
</organism>
<dbReference type="Proteomes" id="UP000704068">
    <property type="component" value="Unassembled WGS sequence"/>
</dbReference>
<dbReference type="Pfam" id="PF22752">
    <property type="entry name" value="DUF488-N3i"/>
    <property type="match status" value="1"/>
</dbReference>
<dbReference type="AlphaFoldDB" id="A0A929RY78"/>
<gene>
    <name evidence="1" type="ORF">HXK21_07645</name>
</gene>
<dbReference type="EMBL" id="JABZGR010000028">
    <property type="protein sequence ID" value="MBF0970896.1"/>
    <property type="molecule type" value="Genomic_DNA"/>
</dbReference>
<proteinExistence type="predicted"/>
<dbReference type="InterPro" id="IPR052552">
    <property type="entry name" value="YeaO-like"/>
</dbReference>
<reference evidence="1" key="1">
    <citation type="submission" date="2020-04" db="EMBL/GenBank/DDBJ databases">
        <title>Deep metagenomics examines the oral microbiome during advanced dental caries in children, revealing novel taxa and co-occurrences with host molecules.</title>
        <authorList>
            <person name="Baker J.L."/>
            <person name="Morton J.T."/>
            <person name="Dinis M."/>
            <person name="Alvarez R."/>
            <person name="Tran N.C."/>
            <person name="Knight R."/>
            <person name="Edlund A."/>
        </authorList>
    </citation>
    <scope>NUCLEOTIDE SEQUENCE</scope>
    <source>
        <strain evidence="1">JCVI_34_bin.1</strain>
    </source>
</reference>
<sequence length="123" mass="14381">MIEVCIKRVYDGVSENDGMRILVDKLWPRGLKKENLPYDLWAKAVTPTPDLRKMFHEDPENNWTSFAAAYREELKASADLKVLAQQIRREKPTRVTLLYAFKNKIRNHAVVLQEELQKLLQDA</sequence>
<dbReference type="PANTHER" id="PTHR36849:SF1">
    <property type="entry name" value="CYTOPLASMIC PROTEIN"/>
    <property type="match status" value="1"/>
</dbReference>
<accession>A0A929RY78</accession>